<keyword evidence="2" id="KW-1185">Reference proteome</keyword>
<gene>
    <name evidence="1" type="ORF">IFJ75_04900</name>
</gene>
<dbReference type="KEGG" id="bgoe:IFJ75_04900"/>
<evidence type="ECO:0000313" key="2">
    <source>
        <dbReference type="Proteomes" id="UP000663918"/>
    </source>
</evidence>
<name>A0A975C6P4_9CAUL</name>
<accession>A0A975C6P4</accession>
<reference evidence="1" key="1">
    <citation type="submission" date="2020-09" db="EMBL/GenBank/DDBJ databases">
        <title>Brevundimonas sp. LVF2 isolated from a puddle in Goettingen, Germany.</title>
        <authorList>
            <person name="Friedrich I."/>
            <person name="Klassen A."/>
            <person name="Hannes N."/>
            <person name="Schneider D."/>
            <person name="Hertel R."/>
            <person name="Daniel R."/>
        </authorList>
    </citation>
    <scope>NUCLEOTIDE SEQUENCE</scope>
    <source>
        <strain evidence="1">LVF2</strain>
    </source>
</reference>
<sequence length="61" mass="6544">MLLLAVFQNAHTPPPASSVPMMVRVRVEQTCVLSTSGAVCGGSRDAPPRVTREVGRIVYSF</sequence>
<dbReference type="EMBL" id="CP062222">
    <property type="protein sequence ID" value="QTC92241.1"/>
    <property type="molecule type" value="Genomic_DNA"/>
</dbReference>
<dbReference type="RefSeq" id="WP_207931521.1">
    <property type="nucleotide sequence ID" value="NZ_CP062222.1"/>
</dbReference>
<proteinExistence type="predicted"/>
<evidence type="ECO:0000313" key="1">
    <source>
        <dbReference type="EMBL" id="QTC92241.1"/>
    </source>
</evidence>
<dbReference type="AlphaFoldDB" id="A0A975C6P4"/>
<dbReference type="Proteomes" id="UP000663918">
    <property type="component" value="Chromosome"/>
</dbReference>
<organism evidence="1 2">
    <name type="scientific">Brevundimonas goettingensis</name>
    <dbReference type="NCBI Taxonomy" id="2774190"/>
    <lineage>
        <taxon>Bacteria</taxon>
        <taxon>Pseudomonadati</taxon>
        <taxon>Pseudomonadota</taxon>
        <taxon>Alphaproteobacteria</taxon>
        <taxon>Caulobacterales</taxon>
        <taxon>Caulobacteraceae</taxon>
        <taxon>Brevundimonas</taxon>
    </lineage>
</organism>
<protein>
    <submittedName>
        <fullName evidence="1">Uncharacterized protein</fullName>
    </submittedName>
</protein>